<evidence type="ECO:0000256" key="1">
    <source>
        <dbReference type="SAM" id="Coils"/>
    </source>
</evidence>
<evidence type="ECO:0000313" key="4">
    <source>
        <dbReference type="Proteomes" id="UP001597301"/>
    </source>
</evidence>
<gene>
    <name evidence="3" type="ORF">ACFSCZ_19035</name>
</gene>
<organism evidence="3 4">
    <name type="scientific">Siminovitchia sediminis</name>
    <dbReference type="NCBI Taxonomy" id="1274353"/>
    <lineage>
        <taxon>Bacteria</taxon>
        <taxon>Bacillati</taxon>
        <taxon>Bacillota</taxon>
        <taxon>Bacilli</taxon>
        <taxon>Bacillales</taxon>
        <taxon>Bacillaceae</taxon>
        <taxon>Siminovitchia</taxon>
    </lineage>
</organism>
<sequence length="203" mass="23348">MLPDINLLPKYKKERSFSYMIFLGGLALAILLTGYLIYQYIQLKDEIQVAAVQQEELTSEKEALEEQAKIQEADLPVLMEEAVSYAEQHVIPTSRLIDQLMGFLPERAYISQYHYFDGKAVIETHFETMTEASSYVAKLDASDFTKNVKVNHINTFEPEAPADENEETETIEMSLFQLLPRYQVTYSFDMNASQLKEGTKEHE</sequence>
<comment type="caution">
    <text evidence="3">The sequence shown here is derived from an EMBL/GenBank/DDBJ whole genome shotgun (WGS) entry which is preliminary data.</text>
</comment>
<evidence type="ECO:0000256" key="2">
    <source>
        <dbReference type="SAM" id="Phobius"/>
    </source>
</evidence>
<feature type="transmembrane region" description="Helical" evidence="2">
    <location>
        <begin position="17"/>
        <end position="38"/>
    </location>
</feature>
<dbReference type="EMBL" id="JBHUEO010000120">
    <property type="protein sequence ID" value="MFD1708773.1"/>
    <property type="molecule type" value="Genomic_DNA"/>
</dbReference>
<keyword evidence="2" id="KW-0812">Transmembrane</keyword>
<keyword evidence="1" id="KW-0175">Coiled coil</keyword>
<accession>A0ABW4KNJ0</accession>
<feature type="coiled-coil region" evidence="1">
    <location>
        <begin position="47"/>
        <end position="81"/>
    </location>
</feature>
<protein>
    <recommendedName>
        <fullName evidence="5">Fimbrial assembly protein</fullName>
    </recommendedName>
</protein>
<keyword evidence="4" id="KW-1185">Reference proteome</keyword>
<name>A0ABW4KNJ0_9BACI</name>
<dbReference type="Proteomes" id="UP001597301">
    <property type="component" value="Unassembled WGS sequence"/>
</dbReference>
<evidence type="ECO:0008006" key="5">
    <source>
        <dbReference type="Google" id="ProtNLM"/>
    </source>
</evidence>
<evidence type="ECO:0000313" key="3">
    <source>
        <dbReference type="EMBL" id="MFD1708773.1"/>
    </source>
</evidence>
<reference evidence="4" key="1">
    <citation type="journal article" date="2019" name="Int. J. Syst. Evol. Microbiol.">
        <title>The Global Catalogue of Microorganisms (GCM) 10K type strain sequencing project: providing services to taxonomists for standard genome sequencing and annotation.</title>
        <authorList>
            <consortium name="The Broad Institute Genomics Platform"/>
            <consortium name="The Broad Institute Genome Sequencing Center for Infectious Disease"/>
            <person name="Wu L."/>
            <person name="Ma J."/>
        </authorList>
    </citation>
    <scope>NUCLEOTIDE SEQUENCE [LARGE SCALE GENOMIC DNA]</scope>
    <source>
        <strain evidence="4">CGMCC 1.12295</strain>
    </source>
</reference>
<keyword evidence="2" id="KW-1133">Transmembrane helix</keyword>
<proteinExistence type="predicted"/>
<keyword evidence="2" id="KW-0472">Membrane</keyword>
<dbReference type="RefSeq" id="WP_380776542.1">
    <property type="nucleotide sequence ID" value="NZ_JBHUEO010000120.1"/>
</dbReference>